<dbReference type="Proteomes" id="UP000441586">
    <property type="component" value="Unassembled WGS sequence"/>
</dbReference>
<evidence type="ECO:0000313" key="2">
    <source>
        <dbReference type="EMBL" id="KAE9630363.1"/>
    </source>
</evidence>
<evidence type="ECO:0000313" key="3">
    <source>
        <dbReference type="Proteomes" id="UP000441586"/>
    </source>
</evidence>
<comment type="caution">
    <text evidence="2">The sequence shown here is derived from an EMBL/GenBank/DDBJ whole genome shotgun (WGS) entry which is preliminary data.</text>
</comment>
<feature type="transmembrane region" description="Helical" evidence="1">
    <location>
        <begin position="6"/>
        <end position="26"/>
    </location>
</feature>
<dbReference type="AlphaFoldDB" id="A0A6A4RIQ4"/>
<organism evidence="2 3">
    <name type="scientific">Parasedimentitalea maritima</name>
    <dbReference type="NCBI Taxonomy" id="2578117"/>
    <lineage>
        <taxon>Bacteria</taxon>
        <taxon>Pseudomonadati</taxon>
        <taxon>Pseudomonadota</taxon>
        <taxon>Alphaproteobacteria</taxon>
        <taxon>Rhodobacterales</taxon>
        <taxon>Paracoccaceae</taxon>
        <taxon>Parasedimentitalea</taxon>
    </lineage>
</organism>
<dbReference type="InterPro" id="IPR004714">
    <property type="entry name" value="Cyt_oxidase_maturation_cbb3"/>
</dbReference>
<name>A0A6A4RIQ4_9RHOB</name>
<dbReference type="Pfam" id="PF03597">
    <property type="entry name" value="FixS"/>
    <property type="match status" value="1"/>
</dbReference>
<gene>
    <name evidence="2" type="primary">ccoS</name>
    <name evidence="2" type="ORF">GP644_08135</name>
</gene>
<accession>A0A6A4RIQ4</accession>
<keyword evidence="1" id="KW-0812">Transmembrane</keyword>
<keyword evidence="1" id="KW-0472">Membrane</keyword>
<evidence type="ECO:0000256" key="1">
    <source>
        <dbReference type="SAM" id="Phobius"/>
    </source>
</evidence>
<dbReference type="EMBL" id="WSFO01000004">
    <property type="protein sequence ID" value="KAE9630363.1"/>
    <property type="molecule type" value="Genomic_DNA"/>
</dbReference>
<dbReference type="RefSeq" id="WP_158978597.1">
    <property type="nucleotide sequence ID" value="NZ_WSFO01000004.1"/>
</dbReference>
<dbReference type="NCBIfam" id="TIGR00847">
    <property type="entry name" value="ccoS"/>
    <property type="match status" value="1"/>
</dbReference>
<protein>
    <submittedName>
        <fullName evidence="2">Cbb3-type cytochrome oxidase assembly protein CcoS</fullName>
    </submittedName>
</protein>
<sequence length="59" mass="6554">MIAITYLIPLSIVLAVITFAGFLWTVRTDQYADPEGDAARMLEAEDVPLSSQERDNLRG</sequence>
<proteinExistence type="predicted"/>
<keyword evidence="1" id="KW-1133">Transmembrane helix</keyword>
<reference evidence="2 3" key="1">
    <citation type="submission" date="2019-12" db="EMBL/GenBank/DDBJ databases">
        <authorList>
            <person name="Zhang Y.-J."/>
        </authorList>
    </citation>
    <scope>NUCLEOTIDE SEQUENCE [LARGE SCALE GENOMIC DNA]</scope>
    <source>
        <strain evidence="2 3">H18S-6</strain>
    </source>
</reference>